<dbReference type="EMBL" id="CAJVQB010064903">
    <property type="protein sequence ID" value="CAG8841141.1"/>
    <property type="molecule type" value="Genomic_DNA"/>
</dbReference>
<reference evidence="1 2" key="1">
    <citation type="submission" date="2021-06" db="EMBL/GenBank/DDBJ databases">
        <authorList>
            <person name="Kallberg Y."/>
            <person name="Tangrot J."/>
            <person name="Rosling A."/>
        </authorList>
    </citation>
    <scope>NUCLEOTIDE SEQUENCE [LARGE SCALE GENOMIC DNA]</scope>
    <source>
        <strain evidence="1 2">120-4 pot B 10/14</strain>
    </source>
</reference>
<sequence>RLSFIVSVVPENWIKKDNRNDNESNKYDNNVEDKINQIIA</sequence>
<feature type="non-terminal residue" evidence="1">
    <location>
        <position position="40"/>
    </location>
</feature>
<organism evidence="1 2">
    <name type="scientific">Gigaspora margarita</name>
    <dbReference type="NCBI Taxonomy" id="4874"/>
    <lineage>
        <taxon>Eukaryota</taxon>
        <taxon>Fungi</taxon>
        <taxon>Fungi incertae sedis</taxon>
        <taxon>Mucoromycota</taxon>
        <taxon>Glomeromycotina</taxon>
        <taxon>Glomeromycetes</taxon>
        <taxon>Diversisporales</taxon>
        <taxon>Gigasporaceae</taxon>
        <taxon>Gigaspora</taxon>
    </lineage>
</organism>
<keyword evidence="2" id="KW-1185">Reference proteome</keyword>
<protein>
    <submittedName>
        <fullName evidence="1">40391_t:CDS:1</fullName>
    </submittedName>
</protein>
<accession>A0ABN7WV31</accession>
<comment type="caution">
    <text evidence="1">The sequence shown here is derived from an EMBL/GenBank/DDBJ whole genome shotgun (WGS) entry which is preliminary data.</text>
</comment>
<name>A0ABN7WV31_GIGMA</name>
<evidence type="ECO:0000313" key="1">
    <source>
        <dbReference type="EMBL" id="CAG8841141.1"/>
    </source>
</evidence>
<evidence type="ECO:0000313" key="2">
    <source>
        <dbReference type="Proteomes" id="UP000789901"/>
    </source>
</evidence>
<feature type="non-terminal residue" evidence="1">
    <location>
        <position position="1"/>
    </location>
</feature>
<dbReference type="Proteomes" id="UP000789901">
    <property type="component" value="Unassembled WGS sequence"/>
</dbReference>
<proteinExistence type="predicted"/>
<gene>
    <name evidence="1" type="ORF">GMARGA_LOCUS35266</name>
</gene>